<evidence type="ECO:0000313" key="3">
    <source>
        <dbReference type="EMBL" id="SIQ53997.1"/>
    </source>
</evidence>
<dbReference type="Gene3D" id="3.40.50.1110">
    <property type="entry name" value="SGNH hydrolase"/>
    <property type="match status" value="1"/>
</dbReference>
<dbReference type="PANTHER" id="PTHR30383:SF24">
    <property type="entry name" value="THIOESTERASE 1_PROTEASE 1_LYSOPHOSPHOLIPASE L1"/>
    <property type="match status" value="1"/>
</dbReference>
<reference evidence="3 4" key="1">
    <citation type="submission" date="2017-01" db="EMBL/GenBank/DDBJ databases">
        <authorList>
            <person name="Mah S.A."/>
            <person name="Swanson W.J."/>
            <person name="Moy G.W."/>
            <person name="Vacquier V.D."/>
        </authorList>
    </citation>
    <scope>NUCLEOTIDE SEQUENCE [LARGE SCALE GENOMIC DNA]</scope>
    <source>
        <strain evidence="3 4">ATCC 29606</strain>
    </source>
</reference>
<dbReference type="InterPro" id="IPR036514">
    <property type="entry name" value="SGNH_hydro_sf"/>
</dbReference>
<protein>
    <submittedName>
        <fullName evidence="3">Lysophospholipase L1</fullName>
    </submittedName>
</protein>
<dbReference type="InterPro" id="IPR013830">
    <property type="entry name" value="SGNH_hydro"/>
</dbReference>
<dbReference type="EMBL" id="FTMC01000007">
    <property type="protein sequence ID" value="SIQ53997.1"/>
    <property type="molecule type" value="Genomic_DNA"/>
</dbReference>
<feature type="region of interest" description="Disordered" evidence="1">
    <location>
        <begin position="243"/>
        <end position="265"/>
    </location>
</feature>
<dbReference type="SUPFAM" id="SSF52266">
    <property type="entry name" value="SGNH hydrolase"/>
    <property type="match status" value="1"/>
</dbReference>
<dbReference type="OrthoDB" id="9804395at2"/>
<dbReference type="PANTHER" id="PTHR30383">
    <property type="entry name" value="THIOESTERASE 1/PROTEASE 1/LYSOPHOSPHOLIPASE L1"/>
    <property type="match status" value="1"/>
</dbReference>
<name>A0A1N6TL69_9PSED</name>
<dbReference type="AlphaFoldDB" id="A0A1N6TL69"/>
<evidence type="ECO:0000256" key="1">
    <source>
        <dbReference type="SAM" id="MobiDB-lite"/>
    </source>
</evidence>
<evidence type="ECO:0000259" key="2">
    <source>
        <dbReference type="Pfam" id="PF13472"/>
    </source>
</evidence>
<accession>A0A1N6TL69</accession>
<feature type="domain" description="SGNH hydrolase-type esterase" evidence="2">
    <location>
        <begin position="55"/>
        <end position="226"/>
    </location>
</feature>
<dbReference type="InterPro" id="IPR051532">
    <property type="entry name" value="Ester_Hydrolysis_Enzymes"/>
</dbReference>
<dbReference type="RefSeq" id="WP_052199746.1">
    <property type="nucleotide sequence ID" value="NZ_FMUP01000001.1"/>
</dbReference>
<dbReference type="Proteomes" id="UP000186079">
    <property type="component" value="Unassembled WGS sequence"/>
</dbReference>
<evidence type="ECO:0000313" key="4">
    <source>
        <dbReference type="Proteomes" id="UP000186079"/>
    </source>
</evidence>
<sequence>MRGLLWWMVAVPLSPVMLPLALHALRTTVRLPVARGPEEGVAGIERTGRPLRLLVLGESTAVGVGVDQLEDGLAAQLARCLSERFARTVRWKTCGESGIRLAGALERLLPDVREEEPADIVLLVLGVNDTMGLCGKRRWQEGLARLIDGCADEGARVVLAGVPPIQHFRALPWLLRHVFGWRASLLDRWARQVAERKQALHLPVRLLFEPRFLARDGYHPSSAGYRHWAEGLADQYLAALDSQQAEGSRPENEKAGIQAGPRVRL</sequence>
<organism evidence="3 4">
    <name type="scientific">Pseudomonas flexibilis</name>
    <dbReference type="NCBI Taxonomy" id="706570"/>
    <lineage>
        <taxon>Bacteria</taxon>
        <taxon>Pseudomonadati</taxon>
        <taxon>Pseudomonadota</taxon>
        <taxon>Gammaproteobacteria</taxon>
        <taxon>Pseudomonadales</taxon>
        <taxon>Pseudomonadaceae</taxon>
        <taxon>Pseudomonas</taxon>
    </lineage>
</organism>
<proteinExistence type="predicted"/>
<dbReference type="CDD" id="cd01836">
    <property type="entry name" value="FeeA_FeeB_like"/>
    <property type="match status" value="1"/>
</dbReference>
<dbReference type="Pfam" id="PF13472">
    <property type="entry name" value="Lipase_GDSL_2"/>
    <property type="match status" value="1"/>
</dbReference>
<dbReference type="GO" id="GO:0004622">
    <property type="term" value="F:phosphatidylcholine lysophospholipase activity"/>
    <property type="evidence" value="ECO:0007669"/>
    <property type="project" value="TreeGrafter"/>
</dbReference>
<gene>
    <name evidence="3" type="ORF">SAMN05421672_107126</name>
</gene>